<dbReference type="EMBL" id="LNIX01000027">
    <property type="protein sequence ID" value="OXA41985.1"/>
    <property type="molecule type" value="Genomic_DNA"/>
</dbReference>
<reference evidence="1 2" key="1">
    <citation type="submission" date="2015-12" db="EMBL/GenBank/DDBJ databases">
        <title>The genome of Folsomia candida.</title>
        <authorList>
            <person name="Faddeeva A."/>
            <person name="Derks M.F."/>
            <person name="Anvar Y."/>
            <person name="Smit S."/>
            <person name="Van Straalen N."/>
            <person name="Roelofs D."/>
        </authorList>
    </citation>
    <scope>NUCLEOTIDE SEQUENCE [LARGE SCALE GENOMIC DNA]</scope>
    <source>
        <strain evidence="1 2">VU population</strain>
        <tissue evidence="1">Whole body</tissue>
    </source>
</reference>
<gene>
    <name evidence="1" type="ORF">Fcan01_23202</name>
</gene>
<comment type="caution">
    <text evidence="1">The sequence shown here is derived from an EMBL/GenBank/DDBJ whole genome shotgun (WGS) entry which is preliminary data.</text>
</comment>
<dbReference type="AlphaFoldDB" id="A0A226D8V4"/>
<keyword evidence="2" id="KW-1185">Reference proteome</keyword>
<sequence>MVGFNMDNLDWDRIINSALVLADNAATVATEIKGKLGRIEAANSSRNDQRKRDLIDVALTKSKIIVVKAKYETKLEDQNLPRMVKKLEFGNIAGKSFRHSLSPGTMQKMKALYRNESEKFIAIANSTMNSVIQEVSRVAKNPTYGKGFRKVVNKFKKLAASFNGLDKSITHDSTAQKFIREVKKQRVRKISKVAEYNVHLLGKRMERIKFYETIFSKETTKSLHKSLTPLKKPIAKLLRVVAKNQEWYTFLKQKYASFPYPTIQPKKSNKKGKKVDQRRVHRATLFNAVVKAYNTSQLARYGRIAANGMTKQQTKEVEYLVMEKDNEISYDCKSVPDTLIIKGNNISMDDANFEFCKMNNTFILAMDTVTVTKKRLDFNSNIFIHAVRVVGPEDSSSTIHTGHTYYDYKKDPAPGGHIVVVAGSLTGNLVFSSKGGSKTLRKGIPECEANYGAPPGAVIVIQLFTNKTVGIKQIVARKFPFPTSADSSVKHILVKKLALSLQNFANPCPIANLAQYTCTQVCNVFLIFTQQKQHL</sequence>
<evidence type="ECO:0000313" key="2">
    <source>
        <dbReference type="Proteomes" id="UP000198287"/>
    </source>
</evidence>
<accession>A0A226D8V4</accession>
<evidence type="ECO:0000313" key="1">
    <source>
        <dbReference type="EMBL" id="OXA41985.1"/>
    </source>
</evidence>
<proteinExistence type="predicted"/>
<protein>
    <submittedName>
        <fullName evidence="1">Uncharacterized protein</fullName>
    </submittedName>
</protein>
<name>A0A226D8V4_FOLCA</name>
<dbReference type="Proteomes" id="UP000198287">
    <property type="component" value="Unassembled WGS sequence"/>
</dbReference>
<organism evidence="1 2">
    <name type="scientific">Folsomia candida</name>
    <name type="common">Springtail</name>
    <dbReference type="NCBI Taxonomy" id="158441"/>
    <lineage>
        <taxon>Eukaryota</taxon>
        <taxon>Metazoa</taxon>
        <taxon>Ecdysozoa</taxon>
        <taxon>Arthropoda</taxon>
        <taxon>Hexapoda</taxon>
        <taxon>Collembola</taxon>
        <taxon>Entomobryomorpha</taxon>
        <taxon>Isotomoidea</taxon>
        <taxon>Isotomidae</taxon>
        <taxon>Proisotominae</taxon>
        <taxon>Folsomia</taxon>
    </lineage>
</organism>